<gene>
    <name evidence="1" type="ORF">QF025_004524</name>
</gene>
<evidence type="ECO:0000313" key="1">
    <source>
        <dbReference type="EMBL" id="MDR6205804.1"/>
    </source>
</evidence>
<accession>A0ABD5CKE5</accession>
<dbReference type="AlphaFoldDB" id="A0ABD5CKE5"/>
<organism evidence="1 2">
    <name type="scientific">Paraburkholderia graminis</name>
    <dbReference type="NCBI Taxonomy" id="60548"/>
    <lineage>
        <taxon>Bacteria</taxon>
        <taxon>Pseudomonadati</taxon>
        <taxon>Pseudomonadota</taxon>
        <taxon>Betaproteobacteria</taxon>
        <taxon>Burkholderiales</taxon>
        <taxon>Burkholderiaceae</taxon>
        <taxon>Paraburkholderia</taxon>
    </lineage>
</organism>
<dbReference type="EMBL" id="JAVIZN010000002">
    <property type="protein sequence ID" value="MDR6205804.1"/>
    <property type="molecule type" value="Genomic_DNA"/>
</dbReference>
<reference evidence="1 2" key="1">
    <citation type="submission" date="2023-08" db="EMBL/GenBank/DDBJ databases">
        <title>Genome sequencing of plant associated microbes to promote plant fitness in Sorghum bicolor and Oryza sativa.</title>
        <authorList>
            <person name="Coleman-Derr D."/>
        </authorList>
    </citation>
    <scope>NUCLEOTIDE SEQUENCE [LARGE SCALE GENOMIC DNA]</scope>
    <source>
        <strain evidence="1 2">SLBN-33</strain>
    </source>
</reference>
<name>A0ABD5CKE5_9BURK</name>
<sequence>MLISVLLVKVHFRSRDLTPVALHASRAIGKKVRALFTDAAYATHARFYFSALIRSNTSAIAFRAVYQYMRKFSDARSVLEKGRLPVRRAARKITERICLSQLAGYW</sequence>
<evidence type="ECO:0000313" key="2">
    <source>
        <dbReference type="Proteomes" id="UP001245184"/>
    </source>
</evidence>
<comment type="caution">
    <text evidence="1">The sequence shown here is derived from an EMBL/GenBank/DDBJ whole genome shotgun (WGS) entry which is preliminary data.</text>
</comment>
<dbReference type="Proteomes" id="UP001245184">
    <property type="component" value="Unassembled WGS sequence"/>
</dbReference>
<dbReference type="RefSeq" id="WP_307258756.1">
    <property type="nucleotide sequence ID" value="NZ_ATXV01000001.1"/>
</dbReference>
<protein>
    <submittedName>
        <fullName evidence="1">Acetyltransferase</fullName>
    </submittedName>
</protein>
<proteinExistence type="predicted"/>